<evidence type="ECO:0000313" key="4">
    <source>
        <dbReference type="EMBL" id="AMY25877.1"/>
    </source>
</evidence>
<feature type="chain" id="PRO_5038750617" evidence="2">
    <location>
        <begin position="28"/>
        <end position="339"/>
    </location>
</feature>
<reference evidence="4 5" key="1">
    <citation type="journal article" date="2016" name="Genome Announc.">
        <title>Complete Genome and Plasmid Sequences for Rhodococcus fascians D188 and Draft Sequences for Rhodococcus Isolates PBTS 1 and PBTS 2.</title>
        <authorList>
            <person name="Stamler R.A."/>
            <person name="Vereecke D."/>
            <person name="Zhang Y."/>
            <person name="Schilkey F."/>
            <person name="Devitt N."/>
            <person name="Randall J.J."/>
        </authorList>
    </citation>
    <scope>NUCLEOTIDE SEQUENCE [LARGE SCALE GENOMIC DNA]</scope>
    <source>
        <strain evidence="4 5">PBTS2</strain>
    </source>
</reference>
<sequence length="339" mass="36343">MTHLFRRPRTIAIAATAVAALVSSCGAQVDTATEQGGEQVTVTNCGEPLTVTGTPQRVLTNDTGITEMMFALGLADRLVGYTSYPGKERDIDSSPWKSNFDTAPELADAFTREVIQSANPDFVFAGWNYGYKESTGVTPDWIRSIGAVPYQLTEACRQPGSTARGVMEPLDALYTDLRNLGDLFGVRDRADRLVTDYENQIGAANAGAPDGRDPARVFLFDSADPEPFTSGRTAAPSQIIREAGGSNIFDDLDDSWTTASWEAAAQRDPEFIVIVDYGAGPSNSVDAKIAQLRAQPLMSGTTAVRENNIIALPYAALVEGPRNPAAVTTVADFLRSKGH</sequence>
<dbReference type="SUPFAM" id="SSF53807">
    <property type="entry name" value="Helical backbone' metal receptor"/>
    <property type="match status" value="1"/>
</dbReference>
<keyword evidence="5" id="KW-1185">Reference proteome</keyword>
<dbReference type="PROSITE" id="PS50983">
    <property type="entry name" value="FE_B12_PBP"/>
    <property type="match status" value="1"/>
</dbReference>
<dbReference type="OrthoDB" id="9797850at2"/>
<dbReference type="AlphaFoldDB" id="A0A143QTR8"/>
<dbReference type="InterPro" id="IPR050902">
    <property type="entry name" value="ABC_Transporter_SBP"/>
</dbReference>
<feature type="domain" description="Fe/B12 periplasmic-binding" evidence="3">
    <location>
        <begin position="57"/>
        <end position="339"/>
    </location>
</feature>
<dbReference type="PANTHER" id="PTHR30535">
    <property type="entry name" value="VITAMIN B12-BINDING PROTEIN"/>
    <property type="match status" value="1"/>
</dbReference>
<evidence type="ECO:0000256" key="2">
    <source>
        <dbReference type="SAM" id="SignalP"/>
    </source>
</evidence>
<accession>A0A143QTR8</accession>
<gene>
    <name evidence="4" type="primary">btuF_3</name>
    <name evidence="4" type="ORF">A3Q41_04608</name>
</gene>
<protein>
    <submittedName>
        <fullName evidence="4">Vitamin B12-binding protein</fullName>
    </submittedName>
</protein>
<evidence type="ECO:0000256" key="1">
    <source>
        <dbReference type="ARBA" id="ARBA00008814"/>
    </source>
</evidence>
<dbReference type="InterPro" id="IPR002491">
    <property type="entry name" value="ABC_transptr_periplasmic_BD"/>
</dbReference>
<dbReference type="Pfam" id="PF01497">
    <property type="entry name" value="Peripla_BP_2"/>
    <property type="match status" value="1"/>
</dbReference>
<dbReference type="PANTHER" id="PTHR30535:SF7">
    <property type="entry name" value="IRON(III) DICITRATE-BINDING PROTEIN"/>
    <property type="match status" value="1"/>
</dbReference>
<keyword evidence="2" id="KW-0732">Signal</keyword>
<feature type="signal peptide" evidence="2">
    <location>
        <begin position="1"/>
        <end position="27"/>
    </location>
</feature>
<dbReference type="KEGG" id="rhs:A3Q41_04608"/>
<comment type="similarity">
    <text evidence="1">Belongs to the bacterial solute-binding protein 8 family.</text>
</comment>
<dbReference type="PROSITE" id="PS51257">
    <property type="entry name" value="PROKAR_LIPOPROTEIN"/>
    <property type="match status" value="1"/>
</dbReference>
<evidence type="ECO:0000313" key="5">
    <source>
        <dbReference type="Proteomes" id="UP000076038"/>
    </source>
</evidence>
<dbReference type="EMBL" id="CP015220">
    <property type="protein sequence ID" value="AMY25877.1"/>
    <property type="molecule type" value="Genomic_DNA"/>
</dbReference>
<dbReference type="PATRIC" id="fig|1653479.3.peg.4662"/>
<name>A0A143QTR8_RHOFA</name>
<reference evidence="5" key="2">
    <citation type="submission" date="2016-04" db="EMBL/GenBank/DDBJ databases">
        <title>Complete Genome and Plasmid Sequences for Rhodococcus fascians D188 and Draft Sequences for Rhodococcus spp. Isolates PBTS 1 and PBTS 2.</title>
        <authorList>
            <person name="Stamer R."/>
            <person name="Vereecke D."/>
            <person name="Zhang Y."/>
            <person name="Schilkey F."/>
            <person name="Devitt N."/>
            <person name="Randall J."/>
        </authorList>
    </citation>
    <scope>NUCLEOTIDE SEQUENCE [LARGE SCALE GENOMIC DNA]</scope>
    <source>
        <strain evidence="5">PBTS2</strain>
    </source>
</reference>
<organism evidence="4 5">
    <name type="scientific">Rhodococcoides fascians</name>
    <name type="common">Rhodococcus fascians</name>
    <dbReference type="NCBI Taxonomy" id="1828"/>
    <lineage>
        <taxon>Bacteria</taxon>
        <taxon>Bacillati</taxon>
        <taxon>Actinomycetota</taxon>
        <taxon>Actinomycetes</taxon>
        <taxon>Mycobacteriales</taxon>
        <taxon>Nocardiaceae</taxon>
        <taxon>Rhodococcoides</taxon>
    </lineage>
</organism>
<proteinExistence type="inferred from homology"/>
<dbReference type="Gene3D" id="3.40.50.1980">
    <property type="entry name" value="Nitrogenase molybdenum iron protein domain"/>
    <property type="match status" value="2"/>
</dbReference>
<dbReference type="CDD" id="cd01148">
    <property type="entry name" value="TroA_a"/>
    <property type="match status" value="1"/>
</dbReference>
<dbReference type="Proteomes" id="UP000076038">
    <property type="component" value="Chromosome"/>
</dbReference>
<dbReference type="RefSeq" id="WP_048318556.1">
    <property type="nucleotide sequence ID" value="NZ_CP015220.1"/>
</dbReference>
<evidence type="ECO:0000259" key="3">
    <source>
        <dbReference type="PROSITE" id="PS50983"/>
    </source>
</evidence>